<dbReference type="PIRSF" id="PIRSF037037">
    <property type="entry name" value="Kelch-like_protein_gigaxonin"/>
    <property type="match status" value="1"/>
</dbReference>
<evidence type="ECO:0000256" key="4">
    <source>
        <dbReference type="ARBA" id="ARBA00043912"/>
    </source>
</evidence>
<keyword evidence="7" id="KW-1185">Reference proteome</keyword>
<dbReference type="Pfam" id="PF24681">
    <property type="entry name" value="Kelch_KLHDC2_KLHL20_DRC7"/>
    <property type="match status" value="1"/>
</dbReference>
<dbReference type="Gene3D" id="1.25.40.420">
    <property type="match status" value="1"/>
</dbReference>
<accession>A0AAN7P6S1</accession>
<protein>
    <recommendedName>
        <fullName evidence="1">Kelch-like protein diablo</fullName>
    </recommendedName>
</protein>
<gene>
    <name evidence="6" type="ORF">RN001_012038</name>
</gene>
<sequence length="615" mass="70709">MTKSREFLNQDKVECTSCVFDHPSHQTSILAGLQSLRERKLLFDITLIVGRQHFKAHKAVLAACSDYFRAMFTEPMLESRQNEVTLNGLTAKGFKIVLDYAYTARLVLDQSNVQDVLSAATHIQIQSVVYACCTFLQNHIEIENCVDIANIAENYCLSHLKDRTYMFMSAHLIEFSNSHEFYRLSLHQLKTLLTCDYPVNCSEGDILQIVLNWFLNVESLERELRIKNAAQVLEQIHFPEIPRWKLNNILDDVLRNHDEFELHKLIASECQCQRSLKNLNICSNEFLLNSRGMELAILKIGGFGMNGMTNEITYCMANKSKWRHLTSIPHVEQCNFGASVYANELYVIGGCFNQSLQETIHPFGFKYNPWYNKWSTIAPMKTERCRFSLTLVGRHFYAVGGSVETESSEDGNEVTTACERYDPTTDTWESIQPLPEYRTQHAAAAYENKQNKWLFISGGMDKDTVRSSLCYYNTVFDTWWPCQPMITPRADHVMISIGHKIYVCGGWTEDSESRTRVLVDTIDVYDVMNNVWSVITRVPTPRYHAGIVGLNGKIYFIGGFHNDATFDRDTAAIECYDIATNLWSTEEKYPQVIWEHNCATLYVPKCRDDMEVIHL</sequence>
<organism evidence="6 7">
    <name type="scientific">Aquatica leii</name>
    <dbReference type="NCBI Taxonomy" id="1421715"/>
    <lineage>
        <taxon>Eukaryota</taxon>
        <taxon>Metazoa</taxon>
        <taxon>Ecdysozoa</taxon>
        <taxon>Arthropoda</taxon>
        <taxon>Hexapoda</taxon>
        <taxon>Insecta</taxon>
        <taxon>Pterygota</taxon>
        <taxon>Neoptera</taxon>
        <taxon>Endopterygota</taxon>
        <taxon>Coleoptera</taxon>
        <taxon>Polyphaga</taxon>
        <taxon>Elateriformia</taxon>
        <taxon>Elateroidea</taxon>
        <taxon>Lampyridae</taxon>
        <taxon>Luciolinae</taxon>
        <taxon>Aquatica</taxon>
    </lineage>
</organism>
<dbReference type="GO" id="GO:0003779">
    <property type="term" value="F:actin binding"/>
    <property type="evidence" value="ECO:0007669"/>
    <property type="project" value="UniProtKB-KW"/>
</dbReference>
<dbReference type="InterPro" id="IPR017096">
    <property type="entry name" value="BTB-kelch_protein"/>
</dbReference>
<evidence type="ECO:0000313" key="6">
    <source>
        <dbReference type="EMBL" id="KAK4875616.1"/>
    </source>
</evidence>
<dbReference type="AlphaFoldDB" id="A0AAN7P6S1"/>
<dbReference type="Gene3D" id="2.120.10.80">
    <property type="entry name" value="Kelch-type beta propeller"/>
    <property type="match status" value="1"/>
</dbReference>
<keyword evidence="3" id="KW-0677">Repeat</keyword>
<keyword evidence="2" id="KW-0880">Kelch repeat</keyword>
<name>A0AAN7P6S1_9COLE</name>
<dbReference type="Pfam" id="PF01344">
    <property type="entry name" value="Kelch_1"/>
    <property type="match status" value="1"/>
</dbReference>
<dbReference type="InterPro" id="IPR015915">
    <property type="entry name" value="Kelch-typ_b-propeller"/>
</dbReference>
<dbReference type="InterPro" id="IPR011705">
    <property type="entry name" value="BACK"/>
</dbReference>
<dbReference type="SUPFAM" id="SSF54695">
    <property type="entry name" value="POZ domain"/>
    <property type="match status" value="1"/>
</dbReference>
<reference evidence="7" key="1">
    <citation type="submission" date="2023-01" db="EMBL/GenBank/DDBJ databases">
        <title>Key to firefly adult light organ development and bioluminescence: homeobox transcription factors regulate luciferase expression and transportation to peroxisome.</title>
        <authorList>
            <person name="Fu X."/>
        </authorList>
    </citation>
    <scope>NUCLEOTIDE SEQUENCE [LARGE SCALE GENOMIC DNA]</scope>
</reference>
<evidence type="ECO:0000313" key="7">
    <source>
        <dbReference type="Proteomes" id="UP001353858"/>
    </source>
</evidence>
<comment type="function">
    <text evidence="4">Probable substrate-specific adapter of an E3 ubiquitin-protein ligase complex which mediates the ubiquitination and subsequent proteasomal degradation of target proteins. May have a role in synapse differentiation and growth.</text>
</comment>
<evidence type="ECO:0000259" key="5">
    <source>
        <dbReference type="PROSITE" id="PS50097"/>
    </source>
</evidence>
<dbReference type="Pfam" id="PF07707">
    <property type="entry name" value="BACK"/>
    <property type="match status" value="1"/>
</dbReference>
<dbReference type="InterPro" id="IPR006652">
    <property type="entry name" value="Kelch_1"/>
</dbReference>
<evidence type="ECO:0000256" key="1">
    <source>
        <dbReference type="ARBA" id="ARBA00013699"/>
    </source>
</evidence>
<dbReference type="EMBL" id="JARPUR010000005">
    <property type="protein sequence ID" value="KAK4875616.1"/>
    <property type="molecule type" value="Genomic_DNA"/>
</dbReference>
<dbReference type="Proteomes" id="UP001353858">
    <property type="component" value="Unassembled WGS sequence"/>
</dbReference>
<dbReference type="SMART" id="SM00875">
    <property type="entry name" value="BACK"/>
    <property type="match status" value="1"/>
</dbReference>
<dbReference type="SMART" id="SM00612">
    <property type="entry name" value="Kelch"/>
    <property type="match status" value="5"/>
</dbReference>
<dbReference type="SUPFAM" id="SSF117281">
    <property type="entry name" value="Kelch motif"/>
    <property type="match status" value="1"/>
</dbReference>
<dbReference type="SMART" id="SM00225">
    <property type="entry name" value="BTB"/>
    <property type="match status" value="1"/>
</dbReference>
<dbReference type="InterPro" id="IPR011333">
    <property type="entry name" value="SKP1/BTB/POZ_sf"/>
</dbReference>
<evidence type="ECO:0000256" key="2">
    <source>
        <dbReference type="ARBA" id="ARBA00022441"/>
    </source>
</evidence>
<proteinExistence type="predicted"/>
<dbReference type="PANTHER" id="PTHR45632:SF3">
    <property type="entry name" value="KELCH-LIKE PROTEIN 32"/>
    <property type="match status" value="1"/>
</dbReference>
<dbReference type="InterPro" id="IPR000210">
    <property type="entry name" value="BTB/POZ_dom"/>
</dbReference>
<feature type="domain" description="BTB" evidence="5">
    <location>
        <begin position="43"/>
        <end position="110"/>
    </location>
</feature>
<dbReference type="PROSITE" id="PS50097">
    <property type="entry name" value="BTB"/>
    <property type="match status" value="1"/>
</dbReference>
<evidence type="ECO:0000256" key="3">
    <source>
        <dbReference type="ARBA" id="ARBA00022737"/>
    </source>
</evidence>
<dbReference type="Pfam" id="PF00651">
    <property type="entry name" value="BTB"/>
    <property type="match status" value="1"/>
</dbReference>
<comment type="caution">
    <text evidence="6">The sequence shown here is derived from an EMBL/GenBank/DDBJ whole genome shotgun (WGS) entry which is preliminary data.</text>
</comment>
<dbReference type="Gene3D" id="3.30.710.10">
    <property type="entry name" value="Potassium Channel Kv1.1, Chain A"/>
    <property type="match status" value="1"/>
</dbReference>
<dbReference type="PANTHER" id="PTHR45632">
    <property type="entry name" value="LD33804P"/>
    <property type="match status" value="1"/>
</dbReference>